<dbReference type="Pfam" id="PF13520">
    <property type="entry name" value="AA_permease_2"/>
    <property type="match status" value="1"/>
</dbReference>
<dbReference type="PANTHER" id="PTHR43243:SF103">
    <property type="entry name" value="LOW AFFINITY CATIONIC AMINO ACID TRANSPORTER 2-LIKE PROTEIN"/>
    <property type="match status" value="1"/>
</dbReference>
<comment type="subcellular location">
    <subcellularLocation>
        <location evidence="1">Membrane</location>
        <topology evidence="1">Multi-pass membrane protein</topology>
    </subcellularLocation>
</comment>
<feature type="transmembrane region" description="Helical" evidence="5">
    <location>
        <begin position="157"/>
        <end position="177"/>
    </location>
</feature>
<dbReference type="OrthoDB" id="3900342at2759"/>
<dbReference type="GO" id="GO:0000064">
    <property type="term" value="F:L-ornithine transmembrane transporter activity"/>
    <property type="evidence" value="ECO:0007669"/>
    <property type="project" value="TreeGrafter"/>
</dbReference>
<dbReference type="GO" id="GO:0061459">
    <property type="term" value="F:L-arginine transmembrane transporter activity"/>
    <property type="evidence" value="ECO:0007669"/>
    <property type="project" value="TreeGrafter"/>
</dbReference>
<reference evidence="6" key="2">
    <citation type="submission" date="2021-04" db="EMBL/GenBank/DDBJ databases">
        <title>Genome-wide patterns of bracovirus chromosomal integration into multiple host tissues during parasitism.</title>
        <authorList>
            <person name="Chebbi M.A.C."/>
        </authorList>
    </citation>
    <scope>NUCLEOTIDE SEQUENCE</scope>
    <source>
        <tissue evidence="6">Whole body</tissue>
    </source>
</reference>
<feature type="transmembrane region" description="Helical" evidence="5">
    <location>
        <begin position="198"/>
        <end position="224"/>
    </location>
</feature>
<dbReference type="GO" id="GO:0005886">
    <property type="term" value="C:plasma membrane"/>
    <property type="evidence" value="ECO:0007669"/>
    <property type="project" value="TreeGrafter"/>
</dbReference>
<dbReference type="InterPro" id="IPR002293">
    <property type="entry name" value="AA/rel_permease1"/>
</dbReference>
<dbReference type="AlphaFoldDB" id="A0A8J5QJV6"/>
<keyword evidence="4 5" id="KW-0472">Membrane</keyword>
<keyword evidence="7" id="KW-1185">Reference proteome</keyword>
<evidence type="ECO:0000313" key="6">
    <source>
        <dbReference type="EMBL" id="KAG8034768.1"/>
    </source>
</evidence>
<dbReference type="GO" id="GO:0015189">
    <property type="term" value="F:L-lysine transmembrane transporter activity"/>
    <property type="evidence" value="ECO:0007669"/>
    <property type="project" value="TreeGrafter"/>
</dbReference>
<feature type="transmembrane region" description="Helical" evidence="5">
    <location>
        <begin position="244"/>
        <end position="266"/>
    </location>
</feature>
<feature type="transmembrane region" description="Helical" evidence="5">
    <location>
        <begin position="292"/>
        <end position="313"/>
    </location>
</feature>
<dbReference type="PANTHER" id="PTHR43243">
    <property type="entry name" value="INNER MEMBRANE TRANSPORTER YGJI-RELATED"/>
    <property type="match status" value="1"/>
</dbReference>
<proteinExistence type="predicted"/>
<gene>
    <name evidence="6" type="ORF">G9C98_007844</name>
</gene>
<evidence type="ECO:0000256" key="4">
    <source>
        <dbReference type="ARBA" id="ARBA00023136"/>
    </source>
</evidence>
<reference evidence="6" key="1">
    <citation type="submission" date="2020-03" db="EMBL/GenBank/DDBJ databases">
        <authorList>
            <person name="Chebbi M.A."/>
            <person name="Drezen J.M."/>
        </authorList>
    </citation>
    <scope>NUCLEOTIDE SEQUENCE</scope>
    <source>
        <tissue evidence="6">Whole body</tissue>
    </source>
</reference>
<evidence type="ECO:0000256" key="1">
    <source>
        <dbReference type="ARBA" id="ARBA00004141"/>
    </source>
</evidence>
<sequence>MLESFNTVGWQRFKSALMRKKIIDASAPESKLLKCLTTLDLTALSIGSTLGVGVYVLAGNVATSVVRALTSYIDVFTHQVISNAFKSFAKIGIPYFSPYVDFLAFGITVLFSVALAFGAKESSLANNICTFINLSIVLFVIITGSFKEGVNYGNGGFAPFGLMGIISGAGECFYGFIGFDCIATAGEEAKNPKKSLPIAIVVSLTIVFLAYFGISIVLTTVLPYYDQDINAPFIYMFNSIGWNWATYIVSVGAFCALTTSLVGALFPLPRIIYAMASDGLLYKWLGHINTRFHTPMTGTLIAGLFTGILSALFDLKHLSQMMSLGTLFSYSIVAACVVVLRYKENEINEKKRLVKEPRTIKCIAKQLINANNLVFSTKLTSDIVSCLITIYGTTCTFLASNQYHDQLSSYVGCEYKNLDAIRRMDGNWSHYLFHVRNKEQYQ</sequence>
<keyword evidence="2 5" id="KW-0812">Transmembrane</keyword>
<protein>
    <submittedName>
        <fullName evidence="6">Uncharacterized protein</fullName>
    </submittedName>
</protein>
<evidence type="ECO:0000256" key="2">
    <source>
        <dbReference type="ARBA" id="ARBA00022692"/>
    </source>
</evidence>
<dbReference type="EMBL" id="JAAOIC020000067">
    <property type="protein sequence ID" value="KAG8034768.1"/>
    <property type="molecule type" value="Genomic_DNA"/>
</dbReference>
<dbReference type="GO" id="GO:0097638">
    <property type="term" value="P:L-arginine import across plasma membrane"/>
    <property type="evidence" value="ECO:0007669"/>
    <property type="project" value="TreeGrafter"/>
</dbReference>
<evidence type="ECO:0000313" key="7">
    <source>
        <dbReference type="Proteomes" id="UP000729913"/>
    </source>
</evidence>
<feature type="transmembrane region" description="Helical" evidence="5">
    <location>
        <begin position="124"/>
        <end position="145"/>
    </location>
</feature>
<comment type="caution">
    <text evidence="6">The sequence shown here is derived from an EMBL/GenBank/DDBJ whole genome shotgun (WGS) entry which is preliminary data.</text>
</comment>
<name>A0A8J5QJV6_9HYME</name>
<feature type="transmembrane region" description="Helical" evidence="5">
    <location>
        <begin position="319"/>
        <end position="342"/>
    </location>
</feature>
<dbReference type="Proteomes" id="UP000729913">
    <property type="component" value="Unassembled WGS sequence"/>
</dbReference>
<organism evidence="6 7">
    <name type="scientific">Cotesia typhae</name>
    <dbReference type="NCBI Taxonomy" id="2053667"/>
    <lineage>
        <taxon>Eukaryota</taxon>
        <taxon>Metazoa</taxon>
        <taxon>Ecdysozoa</taxon>
        <taxon>Arthropoda</taxon>
        <taxon>Hexapoda</taxon>
        <taxon>Insecta</taxon>
        <taxon>Pterygota</taxon>
        <taxon>Neoptera</taxon>
        <taxon>Endopterygota</taxon>
        <taxon>Hymenoptera</taxon>
        <taxon>Apocrita</taxon>
        <taxon>Ichneumonoidea</taxon>
        <taxon>Braconidae</taxon>
        <taxon>Microgastrinae</taxon>
        <taxon>Cotesia</taxon>
    </lineage>
</organism>
<keyword evidence="3 5" id="KW-1133">Transmembrane helix</keyword>
<accession>A0A8J5QJV6</accession>
<feature type="transmembrane region" description="Helical" evidence="5">
    <location>
        <begin position="96"/>
        <end position="117"/>
    </location>
</feature>
<evidence type="ECO:0000256" key="3">
    <source>
        <dbReference type="ARBA" id="ARBA00022989"/>
    </source>
</evidence>
<evidence type="ECO:0000256" key="5">
    <source>
        <dbReference type="SAM" id="Phobius"/>
    </source>
</evidence>